<name>A0AAE4L214_9STRE</name>
<dbReference type="RefSeq" id="WP_311982330.1">
    <property type="nucleotide sequence ID" value="NZ_JARQAG010000021.1"/>
</dbReference>
<dbReference type="EMBL" id="JARQAG010000021">
    <property type="protein sequence ID" value="MDT2732555.1"/>
    <property type="molecule type" value="Genomic_DNA"/>
</dbReference>
<dbReference type="InterPro" id="IPR009899">
    <property type="entry name" value="ArdA"/>
</dbReference>
<dbReference type="Pfam" id="PF07275">
    <property type="entry name" value="ArdA"/>
    <property type="match status" value="1"/>
</dbReference>
<dbReference type="Gene3D" id="1.10.10.1190">
    <property type="entry name" value="Antirestriction protein ArdA, domain 3"/>
    <property type="match status" value="1"/>
</dbReference>
<dbReference type="InterPro" id="IPR041893">
    <property type="entry name" value="ArdA_dom3"/>
</dbReference>
<reference evidence="1" key="1">
    <citation type="submission" date="2023-03" db="EMBL/GenBank/DDBJ databases">
        <authorList>
            <person name="Shen W."/>
            <person name="Cai J."/>
        </authorList>
    </citation>
    <scope>NUCLEOTIDE SEQUENCE</scope>
    <source>
        <strain evidence="1">P82-2</strain>
    </source>
</reference>
<evidence type="ECO:0000313" key="2">
    <source>
        <dbReference type="Proteomes" id="UP001180515"/>
    </source>
</evidence>
<dbReference type="AlphaFoldDB" id="A0AAE4L214"/>
<accession>A0AAE4L214</accession>
<dbReference type="Proteomes" id="UP001180515">
    <property type="component" value="Unassembled WGS sequence"/>
</dbReference>
<gene>
    <name evidence="1" type="ORF">P7G31_10035</name>
</gene>
<comment type="caution">
    <text evidence="1">The sequence shown here is derived from an EMBL/GenBank/DDBJ whole genome shotgun (WGS) entry which is preliminary data.</text>
</comment>
<proteinExistence type="predicted"/>
<sequence>MEITVNIRALKNNKECKVDLPISFEQLKEKLGFGEIDDLEYIVVDSSCKFIKENDSLEVLNQFYEVVESIDEKIVLAVHQVTGYNVKDFLDYDFDFEDCYILPDVNTQRELGEYYFNELGTEGVGKENMERYFDCQAYGRDIDIESEGGFTDYGYVEIRG</sequence>
<organism evidence="1 2">
    <name type="scientific">Streptococcus parauberis</name>
    <dbReference type="NCBI Taxonomy" id="1348"/>
    <lineage>
        <taxon>Bacteria</taxon>
        <taxon>Bacillati</taxon>
        <taxon>Bacillota</taxon>
        <taxon>Bacilli</taxon>
        <taxon>Lactobacillales</taxon>
        <taxon>Streptococcaceae</taxon>
        <taxon>Streptococcus</taxon>
    </lineage>
</organism>
<protein>
    <submittedName>
        <fullName evidence="1">Antirestriction protein ArdA</fullName>
    </submittedName>
</protein>
<evidence type="ECO:0000313" key="1">
    <source>
        <dbReference type="EMBL" id="MDT2732555.1"/>
    </source>
</evidence>